<dbReference type="RefSeq" id="YP_009330225.1">
    <property type="nucleotide sequence ID" value="NC_032255.1"/>
</dbReference>
<accession>A0A1L5JGS2</accession>
<dbReference type="GO" id="GO:0006310">
    <property type="term" value="P:DNA recombination"/>
    <property type="evidence" value="ECO:0007669"/>
    <property type="project" value="UniProtKB-KW"/>
</dbReference>
<proteinExistence type="inferred from homology"/>
<keyword evidence="5" id="KW-1185">Reference proteome</keyword>
<comment type="similarity">
    <text evidence="1">Belongs to the 'phage' integrase family.</text>
</comment>
<dbReference type="EMBL" id="KX151395">
    <property type="protein sequence ID" value="APO13975.1"/>
    <property type="molecule type" value="Genomic_DNA"/>
</dbReference>
<protein>
    <submittedName>
        <fullName evidence="4">VLF-1</fullName>
    </submittedName>
</protein>
<dbReference type="Gene3D" id="1.10.443.10">
    <property type="entry name" value="Intergrase catalytic core"/>
    <property type="match status" value="1"/>
</dbReference>
<feature type="domain" description="Tyr recombinase" evidence="3">
    <location>
        <begin position="196"/>
        <end position="343"/>
    </location>
</feature>
<dbReference type="InterPro" id="IPR002104">
    <property type="entry name" value="Integrase_catalytic"/>
</dbReference>
<dbReference type="KEGG" id="vg:30685097"/>
<name>A0A1L5JGS2_9BBAC</name>
<reference evidence="4 5" key="1">
    <citation type="submission" date="2016-04" db="EMBL/GenBank/DDBJ databases">
        <title>Sequence analysis of the Plodia interpunctella granulovirus genome: Discovery of an unusual inhibitor-of-apoptosis (IAP) gene.</title>
        <authorList>
            <person name="Harrison R.L."/>
            <person name="Rowley D.L."/>
            <person name="Funk C.J."/>
        </authorList>
    </citation>
    <scope>NUCLEOTIDE SEQUENCE [LARGE SCALE GENOMIC DNA]</scope>
    <source>
        <strain evidence="4">Cambridge</strain>
    </source>
</reference>
<dbReference type="OrthoDB" id="5217at10239"/>
<dbReference type="SUPFAM" id="SSF56349">
    <property type="entry name" value="DNA breaking-rejoining enzymes"/>
    <property type="match status" value="1"/>
</dbReference>
<dbReference type="Pfam" id="PF00589">
    <property type="entry name" value="Phage_integrase"/>
    <property type="match status" value="1"/>
</dbReference>
<evidence type="ECO:0000259" key="3">
    <source>
        <dbReference type="Pfam" id="PF00589"/>
    </source>
</evidence>
<keyword evidence="2" id="KW-0233">DNA recombination</keyword>
<dbReference type="GO" id="GO:0003677">
    <property type="term" value="F:DNA binding"/>
    <property type="evidence" value="ECO:0007669"/>
    <property type="project" value="InterPro"/>
</dbReference>
<dbReference type="GO" id="GO:0015074">
    <property type="term" value="P:DNA integration"/>
    <property type="evidence" value="ECO:0007669"/>
    <property type="project" value="InterPro"/>
</dbReference>
<dbReference type="GeneID" id="30685097"/>
<evidence type="ECO:0000256" key="2">
    <source>
        <dbReference type="ARBA" id="ARBA00023172"/>
    </source>
</evidence>
<evidence type="ECO:0000313" key="4">
    <source>
        <dbReference type="EMBL" id="APO13975.1"/>
    </source>
</evidence>
<dbReference type="InterPro" id="IPR011010">
    <property type="entry name" value="DNA_brk_join_enz"/>
</dbReference>
<dbReference type="Proteomes" id="UP000204293">
    <property type="component" value="Segment"/>
</dbReference>
<organism evidence="4 5">
    <name type="scientific">Plodia interpunctella granulovirus</name>
    <dbReference type="NCBI Taxonomy" id="262175"/>
    <lineage>
        <taxon>Viruses</taxon>
        <taxon>Viruses incertae sedis</taxon>
        <taxon>Naldaviricetes</taxon>
        <taxon>Lefavirales</taxon>
        <taxon>Baculoviridae</taxon>
        <taxon>Betabaculovirus</taxon>
        <taxon>Betabaculovirus plinterpunctellae</taxon>
    </lineage>
</organism>
<dbReference type="InterPro" id="IPR013762">
    <property type="entry name" value="Integrase-like_cat_sf"/>
</dbReference>
<evidence type="ECO:0000256" key="1">
    <source>
        <dbReference type="ARBA" id="ARBA00008857"/>
    </source>
</evidence>
<evidence type="ECO:0000313" key="5">
    <source>
        <dbReference type="Proteomes" id="UP000204293"/>
    </source>
</evidence>
<sequence length="367" mass="43226">MANKLNTTRTMENYNVWRLIIKAHPLFGKAVDVTIERQKRDPPEEEDGKRKLWLPMKKEQEYKDSTKQEFQSLLLKIVYCLIEKEDLQNYGWYNVDRELESLLTAKSLMDVEEFIGRLLELGGISKKRLQATINFYTRSMRLPDYKIPQYVEMPKDKDKRKKMDRNKTIDLKDDFIDPVQKYIEDEIQFRNYYHNQSLVRAAIAFNIIRGTGMRITNAYQIKLEDLEKVYEKGEHKVLNLITKHSKVNFCYVKCIDRRALRTALDMYRKVPADSLNRISPKSPTRFQDMRLLMAMVSKDKNFTSNMIRNFVADSMLKKGMSLNKTSKLMNHASVSATKHYVNKFHPGPQFIDDDEDDDSESGILQFS</sequence>